<dbReference type="RefSeq" id="WP_092788476.1">
    <property type="nucleotide sequence ID" value="NZ_FOPC01000001.1"/>
</dbReference>
<name>A0A1I2NT91_9BACT</name>
<gene>
    <name evidence="2" type="ORF">SAMN04487988_101303</name>
</gene>
<evidence type="ECO:0000313" key="3">
    <source>
        <dbReference type="Proteomes" id="UP000199642"/>
    </source>
</evidence>
<sequence>MRQLLLIGIFALSGCASNLVQAPKGSVPNRSNLDRDGYGGYVTLVADGNYILGELIGNRNDTVMVLGEHGLTRVPMDQITFGQLIAHDPNDYLGVGLLSVIPNALMMTVGGYGGGPIAYGLVFSVINLFGMSTAMGTEDLKFNDFDWSKEKDELLKYSRFPGGIPEPVDLDKLSTRPMPPAKSKDKKRKDKKAI</sequence>
<feature type="region of interest" description="Disordered" evidence="1">
    <location>
        <begin position="158"/>
        <end position="194"/>
    </location>
</feature>
<proteinExistence type="predicted"/>
<feature type="compositionally biased region" description="Basic residues" evidence="1">
    <location>
        <begin position="184"/>
        <end position="194"/>
    </location>
</feature>
<organism evidence="2 3">
    <name type="scientific">Algoriphagus hitonicola</name>
    <dbReference type="NCBI Taxonomy" id="435880"/>
    <lineage>
        <taxon>Bacteria</taxon>
        <taxon>Pseudomonadati</taxon>
        <taxon>Bacteroidota</taxon>
        <taxon>Cytophagia</taxon>
        <taxon>Cytophagales</taxon>
        <taxon>Cyclobacteriaceae</taxon>
        <taxon>Algoriphagus</taxon>
    </lineage>
</organism>
<accession>A0A1I2NT91</accession>
<keyword evidence="3" id="KW-1185">Reference proteome</keyword>
<dbReference type="PROSITE" id="PS51257">
    <property type="entry name" value="PROKAR_LIPOPROTEIN"/>
    <property type="match status" value="1"/>
</dbReference>
<dbReference type="STRING" id="435880.SAMN04487988_101303"/>
<evidence type="ECO:0008006" key="4">
    <source>
        <dbReference type="Google" id="ProtNLM"/>
    </source>
</evidence>
<evidence type="ECO:0000256" key="1">
    <source>
        <dbReference type="SAM" id="MobiDB-lite"/>
    </source>
</evidence>
<evidence type="ECO:0000313" key="2">
    <source>
        <dbReference type="EMBL" id="SFG07185.1"/>
    </source>
</evidence>
<dbReference type="AlphaFoldDB" id="A0A1I2NT91"/>
<dbReference type="Proteomes" id="UP000199642">
    <property type="component" value="Unassembled WGS sequence"/>
</dbReference>
<dbReference type="EMBL" id="FOPC01000001">
    <property type="protein sequence ID" value="SFG07185.1"/>
    <property type="molecule type" value="Genomic_DNA"/>
</dbReference>
<protein>
    <recommendedName>
        <fullName evidence="4">Lipoprotein</fullName>
    </recommendedName>
</protein>
<reference evidence="3" key="1">
    <citation type="submission" date="2016-10" db="EMBL/GenBank/DDBJ databases">
        <authorList>
            <person name="Varghese N."/>
            <person name="Submissions S."/>
        </authorList>
    </citation>
    <scope>NUCLEOTIDE SEQUENCE [LARGE SCALE GENOMIC DNA]</scope>
    <source>
        <strain evidence="3">DSM 19315</strain>
    </source>
</reference>